<sequence>MQPLGSDPINAAQWRALDAIGKRWSPPHEDDWLLAIDDTDNLTSRGTGFLARQLALRMAEAGIAEVKAITRHQLLVDPRIPYTSHNSSACLVLPSIVDRQTIFDYTCRYLLEESAEGSDAGTVLVQRKDLPDVVQQFGRAAKEQVLTQADARKLIVGHKIDMAGLTGTHGGVIGALAAVGLNASGSDGRFLWLKQLRGMSAECWKAGALEQATGVTIQSKLGAEVVINAEDSIELGEWPRAVFLQGQATLLVEKVDEGDFNGWRAASKNYIKRF</sequence>
<dbReference type="PANTHER" id="PTHR40705">
    <property type="entry name" value="TRNA(ILE2) 2-AGMATINYLCYTIDINE SYNTHETASE TIAS"/>
    <property type="match status" value="1"/>
</dbReference>
<reference evidence="1 2" key="1">
    <citation type="submission" date="2020-11" db="EMBL/GenBank/DDBJ databases">
        <title>WGS of Herminiimonas contaminans strain Marseille-Q4544 isolated from planarians Schmidtea mediterranea.</title>
        <authorList>
            <person name="Kangale L."/>
        </authorList>
    </citation>
    <scope>NUCLEOTIDE SEQUENCE [LARGE SCALE GENOMIC DNA]</scope>
    <source>
        <strain evidence="1 2">Marseille-Q4544</strain>
    </source>
</reference>
<protein>
    <recommendedName>
        <fullName evidence="3">tRNA(Ile2) 2-agmatinylcytidine synthetase</fullName>
    </recommendedName>
</protein>
<gene>
    <name evidence="1" type="ORF">IXC47_19085</name>
</gene>
<dbReference type="PANTHER" id="PTHR40705:SF1">
    <property type="entry name" value="TRNA(ILE2) 2-AGMATINYLCYTIDINE SYNTHETASE TIAS"/>
    <property type="match status" value="1"/>
</dbReference>
<evidence type="ECO:0008006" key="3">
    <source>
        <dbReference type="Google" id="ProtNLM"/>
    </source>
</evidence>
<comment type="caution">
    <text evidence="1">The sequence shown here is derived from an EMBL/GenBank/DDBJ whole genome shotgun (WGS) entry which is preliminary data.</text>
</comment>
<proteinExistence type="predicted"/>
<dbReference type="RefSeq" id="WP_195876742.1">
    <property type="nucleotide sequence ID" value="NZ_JADOEL010000035.1"/>
</dbReference>
<dbReference type="Proteomes" id="UP000657372">
    <property type="component" value="Unassembled WGS sequence"/>
</dbReference>
<evidence type="ECO:0000313" key="2">
    <source>
        <dbReference type="Proteomes" id="UP000657372"/>
    </source>
</evidence>
<accession>A0ABS0EYA2</accession>
<evidence type="ECO:0000313" key="1">
    <source>
        <dbReference type="EMBL" id="MBF8179790.1"/>
    </source>
</evidence>
<organism evidence="1 2">
    <name type="scientific">Herminiimonas contaminans</name>
    <dbReference type="NCBI Taxonomy" id="1111140"/>
    <lineage>
        <taxon>Bacteria</taxon>
        <taxon>Pseudomonadati</taxon>
        <taxon>Pseudomonadota</taxon>
        <taxon>Betaproteobacteria</taxon>
        <taxon>Burkholderiales</taxon>
        <taxon>Oxalobacteraceae</taxon>
        <taxon>Herminiimonas</taxon>
    </lineage>
</organism>
<keyword evidence="2" id="KW-1185">Reference proteome</keyword>
<name>A0ABS0EYA2_9BURK</name>
<dbReference type="EMBL" id="JADOEL010000035">
    <property type="protein sequence ID" value="MBF8179790.1"/>
    <property type="molecule type" value="Genomic_DNA"/>
</dbReference>
<dbReference type="Gene3D" id="3.30.70.2200">
    <property type="match status" value="1"/>
</dbReference>